<dbReference type="InterPro" id="IPR004588">
    <property type="entry name" value="IspG_bac-typ"/>
</dbReference>
<dbReference type="RefSeq" id="WP_323733255.1">
    <property type="nucleotide sequence ID" value="NZ_CP110820.1"/>
</dbReference>
<protein>
    <recommendedName>
        <fullName evidence="7">4-hydroxy-3-methylbut-2-en-1-yl diphosphate synthase (flavodoxin)</fullName>
        <ecNumber evidence="7">1.17.7.3</ecNumber>
    </recommendedName>
    <alternativeName>
        <fullName evidence="7">1-hydroxy-2-methyl-2-(E)-butenyl 4-diphosphate synthase</fullName>
    </alternativeName>
</protein>
<dbReference type="Pfam" id="PF04551">
    <property type="entry name" value="GcpE"/>
    <property type="match status" value="1"/>
</dbReference>
<organism evidence="10 11">
    <name type="scientific">Candidatus Bandiella euplotis</name>
    <dbReference type="NCBI Taxonomy" id="1664265"/>
    <lineage>
        <taxon>Bacteria</taxon>
        <taxon>Pseudomonadati</taxon>
        <taxon>Pseudomonadota</taxon>
        <taxon>Alphaproteobacteria</taxon>
        <taxon>Rickettsiales</taxon>
        <taxon>Candidatus Midichloriaceae</taxon>
        <taxon>Candidatus Bandiella</taxon>
    </lineage>
</organism>
<sequence>MVELQRVARKNTQIVKVGDVMIGGNNPIIIQSMTNTPTKDISATVNQITELYNAGSEIVRITVNDADAAKAVPKIVENLKNNGVNVPLVGCFHYNGHTLLLEVPECARALDKYRINPGNVGFKAKRDKNFEQIIELAIKYDKPVRIGVNWGSLDQELVAFLMDENAKQPEPKSADFIMREAVIFSAIDSAKKAKKIGLASDKLILSAKLSKVQDLIAVYRKLSERTTHPLHLGLTEAGIGIKGIAATTAALSILLQEGIGDTIRASLTPKVGESRVTEVKLCQEVLQSLGMRDFAPQISACPGCGRTSSHYFQQLAEDIQSHIDKNMPIWKRRCSKIGGIKIAVMGCIVNGPGESKHANIGISLPGDGENPVAVVYTDAKKTHTLRGENITGEFIDIINQYVSRNLDLE</sequence>
<evidence type="ECO:0000259" key="9">
    <source>
        <dbReference type="Pfam" id="PF26540"/>
    </source>
</evidence>
<keyword evidence="11" id="KW-1185">Reference proteome</keyword>
<gene>
    <name evidence="7" type="primary">ispG</name>
    <name evidence="10" type="ORF">Bandiella_00576</name>
</gene>
<dbReference type="EC" id="1.17.7.3" evidence="7"/>
<evidence type="ECO:0000313" key="10">
    <source>
        <dbReference type="EMBL" id="WPX96462.1"/>
    </source>
</evidence>
<dbReference type="PANTHER" id="PTHR30454">
    <property type="entry name" value="4-HYDROXY-3-METHYLBUT-2-EN-1-YL DIPHOSPHATE SYNTHASE"/>
    <property type="match status" value="1"/>
</dbReference>
<dbReference type="NCBIfam" id="NF001540">
    <property type="entry name" value="PRK00366.1"/>
    <property type="match status" value="1"/>
</dbReference>
<dbReference type="SUPFAM" id="SSF56014">
    <property type="entry name" value="Nitrite and sulphite reductase 4Fe-4S domain-like"/>
    <property type="match status" value="1"/>
</dbReference>
<dbReference type="EMBL" id="CP110820">
    <property type="protein sequence ID" value="WPX96462.1"/>
    <property type="molecule type" value="Genomic_DNA"/>
</dbReference>
<dbReference type="InterPro" id="IPR045854">
    <property type="entry name" value="NO2/SO3_Rdtase_4Fe4S_sf"/>
</dbReference>
<keyword evidence="6 7" id="KW-0414">Isoprene biosynthesis</keyword>
<accession>A0ABZ0UKJ2</accession>
<evidence type="ECO:0000256" key="1">
    <source>
        <dbReference type="ARBA" id="ARBA00022485"/>
    </source>
</evidence>
<keyword evidence="3 7" id="KW-0560">Oxidoreductase</keyword>
<feature type="binding site" evidence="7">
    <location>
        <position position="301"/>
    </location>
    <ligand>
        <name>[4Fe-4S] cluster</name>
        <dbReference type="ChEBI" id="CHEBI:49883"/>
    </ligand>
</feature>
<evidence type="ECO:0000256" key="5">
    <source>
        <dbReference type="ARBA" id="ARBA00023014"/>
    </source>
</evidence>
<comment type="pathway">
    <text evidence="7">Isoprenoid biosynthesis; isopentenyl diphosphate biosynthesis via DXP pathway; isopentenyl diphosphate from 1-deoxy-D-xylulose 5-phosphate: step 5/6.</text>
</comment>
<evidence type="ECO:0000256" key="3">
    <source>
        <dbReference type="ARBA" id="ARBA00023002"/>
    </source>
</evidence>
<evidence type="ECO:0000256" key="6">
    <source>
        <dbReference type="ARBA" id="ARBA00023229"/>
    </source>
</evidence>
<dbReference type="PIRSF" id="PIRSF004640">
    <property type="entry name" value="IspG"/>
    <property type="match status" value="1"/>
</dbReference>
<dbReference type="Proteomes" id="UP001327219">
    <property type="component" value="Chromosome"/>
</dbReference>
<dbReference type="InterPro" id="IPR058578">
    <property type="entry name" value="IspG_TIM"/>
</dbReference>
<dbReference type="InterPro" id="IPR011005">
    <property type="entry name" value="Dihydropteroate_synth-like_sf"/>
</dbReference>
<evidence type="ECO:0000256" key="2">
    <source>
        <dbReference type="ARBA" id="ARBA00022723"/>
    </source>
</evidence>
<dbReference type="HAMAP" id="MF_00159">
    <property type="entry name" value="IspG"/>
    <property type="match status" value="1"/>
</dbReference>
<dbReference type="Pfam" id="PF26540">
    <property type="entry name" value="GcpE_C"/>
    <property type="match status" value="1"/>
</dbReference>
<keyword evidence="4 7" id="KW-0408">Iron</keyword>
<evidence type="ECO:0000259" key="8">
    <source>
        <dbReference type="Pfam" id="PF04551"/>
    </source>
</evidence>
<evidence type="ECO:0000313" key="11">
    <source>
        <dbReference type="Proteomes" id="UP001327219"/>
    </source>
</evidence>
<reference evidence="10 11" key="1">
    <citation type="submission" date="2022-11" db="EMBL/GenBank/DDBJ databases">
        <title>Host association and intracellularity evolved multiple times independently in the Rickettsiales.</title>
        <authorList>
            <person name="Castelli M."/>
            <person name="Nardi T."/>
            <person name="Gammuto L."/>
            <person name="Bellinzona G."/>
            <person name="Sabaneyeva E."/>
            <person name="Potekhin A."/>
            <person name="Serra V."/>
            <person name="Petroni G."/>
            <person name="Sassera D."/>
        </authorList>
    </citation>
    <scope>NUCLEOTIDE SEQUENCE [LARGE SCALE GENOMIC DNA]</scope>
    <source>
        <strain evidence="10 11">NDG2</strain>
    </source>
</reference>
<keyword evidence="5 7" id="KW-0411">Iron-sulfur</keyword>
<feature type="binding site" evidence="7">
    <location>
        <position position="304"/>
    </location>
    <ligand>
        <name>[4Fe-4S] cluster</name>
        <dbReference type="ChEBI" id="CHEBI:49883"/>
    </ligand>
</feature>
<dbReference type="Gene3D" id="3.20.20.20">
    <property type="entry name" value="Dihydropteroate synthase-like"/>
    <property type="match status" value="1"/>
</dbReference>
<comment type="catalytic activity">
    <reaction evidence="7">
        <text>(2E)-4-hydroxy-3-methylbut-2-enyl diphosphate + oxidized [flavodoxin] + H2O + 2 H(+) = 2-C-methyl-D-erythritol 2,4-cyclic diphosphate + reduced [flavodoxin]</text>
        <dbReference type="Rhea" id="RHEA:43604"/>
        <dbReference type="Rhea" id="RHEA-COMP:10622"/>
        <dbReference type="Rhea" id="RHEA-COMP:10623"/>
        <dbReference type="ChEBI" id="CHEBI:15377"/>
        <dbReference type="ChEBI" id="CHEBI:15378"/>
        <dbReference type="ChEBI" id="CHEBI:57618"/>
        <dbReference type="ChEBI" id="CHEBI:58210"/>
        <dbReference type="ChEBI" id="CHEBI:58483"/>
        <dbReference type="ChEBI" id="CHEBI:128753"/>
        <dbReference type="EC" id="1.17.7.3"/>
    </reaction>
</comment>
<proteinExistence type="inferred from homology"/>
<dbReference type="PANTHER" id="PTHR30454:SF0">
    <property type="entry name" value="4-HYDROXY-3-METHYLBUT-2-EN-1-YL DIPHOSPHATE SYNTHASE (FERREDOXIN), CHLOROPLASTIC"/>
    <property type="match status" value="1"/>
</dbReference>
<comment type="similarity">
    <text evidence="7">Belongs to the IspG family.</text>
</comment>
<dbReference type="InterPro" id="IPR016425">
    <property type="entry name" value="IspG_bac"/>
</dbReference>
<dbReference type="NCBIfam" id="TIGR00612">
    <property type="entry name" value="ispG_gcpE"/>
    <property type="match status" value="1"/>
</dbReference>
<feature type="domain" description="IspG TIM-barrel" evidence="8">
    <location>
        <begin position="12"/>
        <end position="282"/>
    </location>
</feature>
<dbReference type="InterPro" id="IPR058579">
    <property type="entry name" value="IspG_C"/>
</dbReference>
<feature type="domain" description="IspG C-terminal" evidence="9">
    <location>
        <begin position="298"/>
        <end position="399"/>
    </location>
</feature>
<feature type="binding site" evidence="7">
    <location>
        <position position="347"/>
    </location>
    <ligand>
        <name>[4Fe-4S] cluster</name>
        <dbReference type="ChEBI" id="CHEBI:49883"/>
    </ligand>
</feature>
<comment type="cofactor">
    <cofactor evidence="7">
        <name>[4Fe-4S] cluster</name>
        <dbReference type="ChEBI" id="CHEBI:49883"/>
    </cofactor>
    <text evidence="7">Binds 1 [4Fe-4S] cluster.</text>
</comment>
<keyword evidence="1 7" id="KW-0004">4Fe-4S</keyword>
<name>A0ABZ0UKJ2_9RICK</name>
<evidence type="ECO:0000256" key="4">
    <source>
        <dbReference type="ARBA" id="ARBA00023004"/>
    </source>
</evidence>
<comment type="function">
    <text evidence="7">Converts 2C-methyl-D-erythritol 2,4-cyclodiphosphate (ME-2,4cPP) into 1-hydroxy-2-methyl-2-(E)-butenyl 4-diphosphate.</text>
</comment>
<keyword evidence="2 7" id="KW-0479">Metal-binding</keyword>
<feature type="binding site" evidence="7">
    <location>
        <position position="354"/>
    </location>
    <ligand>
        <name>[4Fe-4S] cluster</name>
        <dbReference type="ChEBI" id="CHEBI:49883"/>
    </ligand>
</feature>
<dbReference type="Gene3D" id="3.30.413.10">
    <property type="entry name" value="Sulfite Reductase Hemoprotein, domain 1"/>
    <property type="match status" value="1"/>
</dbReference>
<evidence type="ECO:0000256" key="7">
    <source>
        <dbReference type="HAMAP-Rule" id="MF_00159"/>
    </source>
</evidence>